<evidence type="ECO:0000313" key="1">
    <source>
        <dbReference type="EMBL" id="KAJ5485999.1"/>
    </source>
</evidence>
<dbReference type="Proteomes" id="UP001147760">
    <property type="component" value="Unassembled WGS sequence"/>
</dbReference>
<evidence type="ECO:0000313" key="2">
    <source>
        <dbReference type="Proteomes" id="UP001147760"/>
    </source>
</evidence>
<accession>A0A9X0BVA3</accession>
<organism evidence="1 2">
    <name type="scientific">Penicillium desertorum</name>
    <dbReference type="NCBI Taxonomy" id="1303715"/>
    <lineage>
        <taxon>Eukaryota</taxon>
        <taxon>Fungi</taxon>
        <taxon>Dikarya</taxon>
        <taxon>Ascomycota</taxon>
        <taxon>Pezizomycotina</taxon>
        <taxon>Eurotiomycetes</taxon>
        <taxon>Eurotiomycetidae</taxon>
        <taxon>Eurotiales</taxon>
        <taxon>Aspergillaceae</taxon>
        <taxon>Penicillium</taxon>
    </lineage>
</organism>
<dbReference type="OrthoDB" id="5959877at2759"/>
<dbReference type="EMBL" id="JAPWDO010000001">
    <property type="protein sequence ID" value="KAJ5485999.1"/>
    <property type="molecule type" value="Genomic_DNA"/>
</dbReference>
<dbReference type="AlphaFoldDB" id="A0A9X0BVA3"/>
<protein>
    <submittedName>
        <fullName evidence="1">Uncharacterized protein</fullName>
    </submittedName>
</protein>
<comment type="caution">
    <text evidence="1">The sequence shown here is derived from an EMBL/GenBank/DDBJ whole genome shotgun (WGS) entry which is preliminary data.</text>
</comment>
<name>A0A9X0BVA3_9EURO</name>
<reference evidence="1" key="2">
    <citation type="journal article" date="2023" name="IMA Fungus">
        <title>Comparative genomic study of the Penicillium genus elucidates a diverse pangenome and 15 lateral gene transfer events.</title>
        <authorList>
            <person name="Petersen C."/>
            <person name="Sorensen T."/>
            <person name="Nielsen M.R."/>
            <person name="Sondergaard T.E."/>
            <person name="Sorensen J.L."/>
            <person name="Fitzpatrick D.A."/>
            <person name="Frisvad J.C."/>
            <person name="Nielsen K.L."/>
        </authorList>
    </citation>
    <scope>NUCLEOTIDE SEQUENCE</scope>
    <source>
        <strain evidence="1">IBT 17660</strain>
    </source>
</reference>
<reference evidence="1" key="1">
    <citation type="submission" date="2022-12" db="EMBL/GenBank/DDBJ databases">
        <authorList>
            <person name="Petersen C."/>
        </authorList>
    </citation>
    <scope>NUCLEOTIDE SEQUENCE</scope>
    <source>
        <strain evidence="1">IBT 17660</strain>
    </source>
</reference>
<proteinExistence type="predicted"/>
<gene>
    <name evidence="1" type="ORF">N7530_000299</name>
</gene>
<sequence length="76" mass="8481">MGHVAPQECVDLLVDEVGHERATAKGEPLYQAGYMLGALQIHALRKETVEIGQIAEKEFHDEFLEYCMPIEPTVIA</sequence>
<keyword evidence="2" id="KW-1185">Reference proteome</keyword>